<evidence type="ECO:0008006" key="10">
    <source>
        <dbReference type="Google" id="ProtNLM"/>
    </source>
</evidence>
<dbReference type="SUPFAM" id="SSF54791">
    <property type="entry name" value="Eukaryotic type KH-domain (KH-domain type I)"/>
    <property type="match status" value="1"/>
</dbReference>
<evidence type="ECO:0000256" key="1">
    <source>
        <dbReference type="ARBA" id="ARBA00004123"/>
    </source>
</evidence>
<dbReference type="InterPro" id="IPR004088">
    <property type="entry name" value="KH_dom_type_1"/>
</dbReference>
<dbReference type="EMBL" id="JALJOT010000007">
    <property type="protein sequence ID" value="KAK9908925.1"/>
    <property type="molecule type" value="Genomic_DNA"/>
</dbReference>
<feature type="domain" description="K Homology" evidence="6">
    <location>
        <begin position="178"/>
        <end position="218"/>
    </location>
</feature>
<comment type="similarity">
    <text evidence="2">Belongs to the RRP4 family.</text>
</comment>
<dbReference type="Pfam" id="PF21266">
    <property type="entry name" value="S1_RRP4"/>
    <property type="match status" value="1"/>
</dbReference>
<dbReference type="CDD" id="cd05789">
    <property type="entry name" value="S1_Rrp4"/>
    <property type="match status" value="1"/>
</dbReference>
<dbReference type="SUPFAM" id="SSF50249">
    <property type="entry name" value="Nucleic acid-binding proteins"/>
    <property type="match status" value="1"/>
</dbReference>
<dbReference type="InterPro" id="IPR012340">
    <property type="entry name" value="NA-bd_OB-fold"/>
</dbReference>
<dbReference type="InterPro" id="IPR036612">
    <property type="entry name" value="KH_dom_type_1_sf"/>
</dbReference>
<evidence type="ECO:0000256" key="4">
    <source>
        <dbReference type="ARBA" id="ARBA00022884"/>
    </source>
</evidence>
<proteinExistence type="inferred from homology"/>
<comment type="subcellular location">
    <subcellularLocation>
        <location evidence="1">Nucleus</location>
    </subcellularLocation>
</comment>
<dbReference type="Pfam" id="PF15985">
    <property type="entry name" value="KH_6"/>
    <property type="match status" value="1"/>
</dbReference>
<accession>A0ABR2YQP0</accession>
<keyword evidence="4" id="KW-0694">RNA-binding</keyword>
<dbReference type="SUPFAM" id="SSF110324">
    <property type="entry name" value="Ribosomal L27 protein-like"/>
    <property type="match status" value="1"/>
</dbReference>
<feature type="domain" description="Exosome complex component N-terminal" evidence="5">
    <location>
        <begin position="37"/>
        <end position="72"/>
    </location>
</feature>
<gene>
    <name evidence="8" type="ORF">WJX75_004740</name>
</gene>
<keyword evidence="3" id="KW-0271">Exosome</keyword>
<evidence type="ECO:0000313" key="8">
    <source>
        <dbReference type="EMBL" id="KAK9908925.1"/>
    </source>
</evidence>
<dbReference type="PANTHER" id="PTHR21321">
    <property type="entry name" value="PNAS-3 RELATED"/>
    <property type="match status" value="1"/>
</dbReference>
<dbReference type="InterPro" id="IPR048565">
    <property type="entry name" value="S1_RRP4"/>
</dbReference>
<dbReference type="PANTHER" id="PTHR21321:SF4">
    <property type="entry name" value="EXOSOME COMPLEX COMPONENT RRP4"/>
    <property type="match status" value="1"/>
</dbReference>
<evidence type="ECO:0000259" key="7">
    <source>
        <dbReference type="Pfam" id="PF21266"/>
    </source>
</evidence>
<dbReference type="Gene3D" id="2.40.50.100">
    <property type="match status" value="1"/>
</dbReference>
<name>A0ABR2YQP0_9CHLO</name>
<dbReference type="Proteomes" id="UP001491310">
    <property type="component" value="Unassembled WGS sequence"/>
</dbReference>
<comment type="caution">
    <text evidence="8">The sequence shown here is derived from an EMBL/GenBank/DDBJ whole genome shotgun (WGS) entry which is preliminary data.</text>
</comment>
<dbReference type="CDD" id="cd22525">
    <property type="entry name" value="KH-I_Rrp4_eukar"/>
    <property type="match status" value="1"/>
</dbReference>
<reference evidence="8 9" key="1">
    <citation type="journal article" date="2024" name="Nat. Commun.">
        <title>Phylogenomics reveals the evolutionary origins of lichenization in chlorophyte algae.</title>
        <authorList>
            <person name="Puginier C."/>
            <person name="Libourel C."/>
            <person name="Otte J."/>
            <person name="Skaloud P."/>
            <person name="Haon M."/>
            <person name="Grisel S."/>
            <person name="Petersen M."/>
            <person name="Berrin J.G."/>
            <person name="Delaux P.M."/>
            <person name="Dal Grande F."/>
            <person name="Keller J."/>
        </authorList>
    </citation>
    <scope>NUCLEOTIDE SEQUENCE [LARGE SCALE GENOMIC DNA]</scope>
    <source>
        <strain evidence="8 9">SAG 216-7</strain>
    </source>
</reference>
<dbReference type="Gene3D" id="2.40.50.140">
    <property type="entry name" value="Nucleic acid-binding proteins"/>
    <property type="match status" value="1"/>
</dbReference>
<protein>
    <recommendedName>
        <fullName evidence="10">Ribosomal RNA-processing protein 4</fullName>
    </recommendedName>
</protein>
<evidence type="ECO:0000256" key="2">
    <source>
        <dbReference type="ARBA" id="ARBA00009155"/>
    </source>
</evidence>
<dbReference type="Pfam" id="PF14382">
    <property type="entry name" value="ECR1_N"/>
    <property type="match status" value="1"/>
</dbReference>
<feature type="domain" description="RRP4 S1" evidence="7">
    <location>
        <begin position="84"/>
        <end position="156"/>
    </location>
</feature>
<evidence type="ECO:0000256" key="3">
    <source>
        <dbReference type="ARBA" id="ARBA00022835"/>
    </source>
</evidence>
<evidence type="ECO:0000313" key="9">
    <source>
        <dbReference type="Proteomes" id="UP001491310"/>
    </source>
</evidence>
<dbReference type="InterPro" id="IPR025721">
    <property type="entry name" value="Exosome_cplx_N_dom"/>
</dbReference>
<organism evidence="8 9">
    <name type="scientific">Coccomyxa subellipsoidea</name>
    <dbReference type="NCBI Taxonomy" id="248742"/>
    <lineage>
        <taxon>Eukaryota</taxon>
        <taxon>Viridiplantae</taxon>
        <taxon>Chlorophyta</taxon>
        <taxon>core chlorophytes</taxon>
        <taxon>Trebouxiophyceae</taxon>
        <taxon>Trebouxiophyceae incertae sedis</taxon>
        <taxon>Coccomyxaceae</taxon>
        <taxon>Coccomyxa</taxon>
    </lineage>
</organism>
<keyword evidence="9" id="KW-1185">Reference proteome</keyword>
<evidence type="ECO:0000259" key="5">
    <source>
        <dbReference type="Pfam" id="PF14382"/>
    </source>
</evidence>
<dbReference type="InterPro" id="IPR026699">
    <property type="entry name" value="Exosome_RNA_bind1/RRP40/RRP4"/>
</dbReference>
<sequence>MAREISIRGEDEFDVLTVAEAALRDVPNALPDIVCVGDTIDTDMQEGFLRGHGTQVIHNKLIATVCGLVERVNKLVSVRPLQQRYSAALGDIVIGRVAEVAGKRWKIDLNARQDVALQLSSVDLPGGAQRRRTAEDEINMRSIFQEGDLISAEVQSLHADGSIALHTRSAKYGKLSGGQAVTVSPNLIKRQKQHFNVLANLGVEIILGCNGMIWVAPQAESSKNGHAASSMPNRTITPQQRSAVCRVANAVRILALLNMLIFPSSILNVCKVSSEAGTDAAKMLQSEFISSFLQDEVQRRLQESL</sequence>
<evidence type="ECO:0000259" key="6">
    <source>
        <dbReference type="Pfam" id="PF15985"/>
    </source>
</evidence>